<dbReference type="InterPro" id="IPR032508">
    <property type="entry name" value="FecR_C"/>
</dbReference>
<protein>
    <submittedName>
        <fullName evidence="4">FecR family protein</fullName>
    </submittedName>
</protein>
<evidence type="ECO:0000313" key="4">
    <source>
        <dbReference type="EMBL" id="MBL1409251.1"/>
    </source>
</evidence>
<gene>
    <name evidence="4" type="ORF">JKG61_10850</name>
</gene>
<accession>A0ABS1R3G4</accession>
<comment type="caution">
    <text evidence="4">The sequence shown here is derived from an EMBL/GenBank/DDBJ whole genome shotgun (WGS) entry which is preliminary data.</text>
</comment>
<organism evidence="4 5">
    <name type="scientific">Sphingobacterium faecale</name>
    <dbReference type="NCBI Taxonomy" id="2803775"/>
    <lineage>
        <taxon>Bacteria</taxon>
        <taxon>Pseudomonadati</taxon>
        <taxon>Bacteroidota</taxon>
        <taxon>Sphingobacteriia</taxon>
        <taxon>Sphingobacteriales</taxon>
        <taxon>Sphingobacteriaceae</taxon>
        <taxon>Sphingobacterium</taxon>
    </lineage>
</organism>
<reference evidence="4 5" key="1">
    <citation type="submission" date="2021-01" db="EMBL/GenBank/DDBJ databases">
        <title>C459-1 draft genome sequence.</title>
        <authorList>
            <person name="Zhang X.-F."/>
        </authorList>
    </citation>
    <scope>NUCLEOTIDE SEQUENCE [LARGE SCALE GENOMIC DNA]</scope>
    <source>
        <strain evidence="5">C459-1</strain>
    </source>
</reference>
<dbReference type="PANTHER" id="PTHR30273:SF2">
    <property type="entry name" value="PROTEIN FECR"/>
    <property type="match status" value="1"/>
</dbReference>
<proteinExistence type="predicted"/>
<keyword evidence="5" id="KW-1185">Reference proteome</keyword>
<dbReference type="Gene3D" id="2.60.120.1440">
    <property type="match status" value="1"/>
</dbReference>
<dbReference type="Pfam" id="PF04773">
    <property type="entry name" value="FecR"/>
    <property type="match status" value="1"/>
</dbReference>
<sequence length="384" mass="43074">MSEQSPEIKLLFHKYLNSSCSTEELDKLLQFFNLENQDQLEKLISNQFAQVIPDSVNAKEANIIVHHVHTSVMENIRGGASKPIRRFLKPVLALVSILFIVLGISLYLQSVKSNKTEVYDLVSMFGNDVSPRDKNAYITFSNGKQLTLDSDKEGLITENGTFKYVNGEELDTYEVDYATVSTPIGCTYAVTLPDGSKVWLNAQSSIKYPTTFSGNERAVEVTGEIYLEINPDASKPFLVHSNNQRIEVLGTAFNVQSDGDRSITTLVHGKVALTNSKDGNSYLLSPGDQGKLIGLKMTVTKVDTYDYVAWKDGIIFNRNASLKETCTELERWYDVKFFFPKGFNNTEKGLNSINRTEMLSSVLTALKNTYEVDFEIKGKEVFVR</sequence>
<dbReference type="Pfam" id="PF16344">
    <property type="entry name" value="FecR_C"/>
    <property type="match status" value="1"/>
</dbReference>
<dbReference type="PANTHER" id="PTHR30273">
    <property type="entry name" value="PERIPLASMIC SIGNAL SENSOR AND SIGMA FACTOR ACTIVATOR FECR-RELATED"/>
    <property type="match status" value="1"/>
</dbReference>
<dbReference type="Proteomes" id="UP000625283">
    <property type="component" value="Unassembled WGS sequence"/>
</dbReference>
<keyword evidence="1" id="KW-0812">Transmembrane</keyword>
<dbReference type="InterPro" id="IPR006860">
    <property type="entry name" value="FecR"/>
</dbReference>
<feature type="domain" description="FecR protein" evidence="2">
    <location>
        <begin position="179"/>
        <end position="271"/>
    </location>
</feature>
<evidence type="ECO:0000259" key="3">
    <source>
        <dbReference type="Pfam" id="PF16344"/>
    </source>
</evidence>
<evidence type="ECO:0000313" key="5">
    <source>
        <dbReference type="Proteomes" id="UP000625283"/>
    </source>
</evidence>
<dbReference type="RefSeq" id="WP_202103002.1">
    <property type="nucleotide sequence ID" value="NZ_JAERTY010000005.1"/>
</dbReference>
<name>A0ABS1R3G4_9SPHI</name>
<evidence type="ECO:0000256" key="1">
    <source>
        <dbReference type="SAM" id="Phobius"/>
    </source>
</evidence>
<keyword evidence="1" id="KW-0472">Membrane</keyword>
<feature type="domain" description="Protein FecR C-terminal" evidence="3">
    <location>
        <begin position="318"/>
        <end position="383"/>
    </location>
</feature>
<dbReference type="EMBL" id="JAERTY010000005">
    <property type="protein sequence ID" value="MBL1409251.1"/>
    <property type="molecule type" value="Genomic_DNA"/>
</dbReference>
<dbReference type="InterPro" id="IPR012373">
    <property type="entry name" value="Ferrdict_sens_TM"/>
</dbReference>
<keyword evidence="1" id="KW-1133">Transmembrane helix</keyword>
<feature type="transmembrane region" description="Helical" evidence="1">
    <location>
        <begin position="87"/>
        <end position="108"/>
    </location>
</feature>
<evidence type="ECO:0000259" key="2">
    <source>
        <dbReference type="Pfam" id="PF04773"/>
    </source>
</evidence>
<dbReference type="Gene3D" id="3.55.50.30">
    <property type="match status" value="1"/>
</dbReference>